<dbReference type="PaxDb" id="2903-EOD38483"/>
<dbReference type="PROSITE" id="PS50011">
    <property type="entry name" value="PROTEIN_KINASE_DOM"/>
    <property type="match status" value="1"/>
</dbReference>
<dbReference type="GO" id="GO:0005524">
    <property type="term" value="F:ATP binding"/>
    <property type="evidence" value="ECO:0007669"/>
    <property type="project" value="UniProtKB-KW"/>
</dbReference>
<feature type="domain" description="Protein kinase" evidence="3">
    <location>
        <begin position="1"/>
        <end position="154"/>
    </location>
</feature>
<evidence type="ECO:0000259" key="3">
    <source>
        <dbReference type="PROSITE" id="PS50011"/>
    </source>
</evidence>
<dbReference type="Proteomes" id="UP000013827">
    <property type="component" value="Unassembled WGS sequence"/>
</dbReference>
<dbReference type="GO" id="GO:0035556">
    <property type="term" value="P:intracellular signal transduction"/>
    <property type="evidence" value="ECO:0007669"/>
    <property type="project" value="TreeGrafter"/>
</dbReference>
<evidence type="ECO:0000313" key="5">
    <source>
        <dbReference type="Proteomes" id="UP000013827"/>
    </source>
</evidence>
<keyword evidence="2" id="KW-0067">ATP-binding</keyword>
<dbReference type="Pfam" id="PF00069">
    <property type="entry name" value="Pkinase"/>
    <property type="match status" value="1"/>
</dbReference>
<evidence type="ECO:0000313" key="4">
    <source>
        <dbReference type="EnsemblProtists" id="EOD38483"/>
    </source>
</evidence>
<dbReference type="PANTHER" id="PTHR24346:SF77">
    <property type="entry name" value="SERINE THREONINE PROTEIN KINASE"/>
    <property type="match status" value="1"/>
</dbReference>
<dbReference type="GO" id="GO:0005737">
    <property type="term" value="C:cytoplasm"/>
    <property type="evidence" value="ECO:0007669"/>
    <property type="project" value="TreeGrafter"/>
</dbReference>
<dbReference type="GO" id="GO:0004674">
    <property type="term" value="F:protein serine/threonine kinase activity"/>
    <property type="evidence" value="ECO:0007669"/>
    <property type="project" value="TreeGrafter"/>
</dbReference>
<dbReference type="SUPFAM" id="SSF56112">
    <property type="entry name" value="Protein kinase-like (PK-like)"/>
    <property type="match status" value="1"/>
</dbReference>
<proteinExistence type="predicted"/>
<dbReference type="InterPro" id="IPR011009">
    <property type="entry name" value="Kinase-like_dom_sf"/>
</dbReference>
<name>A0A0D3KRU8_EMIH1</name>
<accession>A0A0D3KRU8</accession>
<reference evidence="4" key="2">
    <citation type="submission" date="2024-10" db="UniProtKB">
        <authorList>
            <consortium name="EnsemblProtists"/>
        </authorList>
    </citation>
    <scope>IDENTIFICATION</scope>
</reference>
<keyword evidence="5" id="KW-1185">Reference proteome</keyword>
<dbReference type="STRING" id="2903.R1DST0"/>
<protein>
    <recommendedName>
        <fullName evidence="3">Protein kinase domain-containing protein</fullName>
    </recommendedName>
</protein>
<dbReference type="AlphaFoldDB" id="A0A0D3KRU8"/>
<dbReference type="RefSeq" id="XP_005790912.1">
    <property type="nucleotide sequence ID" value="XM_005790855.1"/>
</dbReference>
<evidence type="ECO:0000256" key="1">
    <source>
        <dbReference type="ARBA" id="ARBA00022741"/>
    </source>
</evidence>
<evidence type="ECO:0000256" key="2">
    <source>
        <dbReference type="ARBA" id="ARBA00022840"/>
    </source>
</evidence>
<dbReference type="KEGG" id="ehx:EMIHUDRAFT_224579"/>
<organism evidence="4 5">
    <name type="scientific">Emiliania huxleyi (strain CCMP1516)</name>
    <dbReference type="NCBI Taxonomy" id="280463"/>
    <lineage>
        <taxon>Eukaryota</taxon>
        <taxon>Haptista</taxon>
        <taxon>Haptophyta</taxon>
        <taxon>Prymnesiophyceae</taxon>
        <taxon>Isochrysidales</taxon>
        <taxon>Noelaerhabdaceae</taxon>
        <taxon>Emiliania</taxon>
    </lineage>
</organism>
<sequence length="154" mass="16059">MSAKQGKLKAAMHGLAEEMRSASNAVVNAVERRTAIDLDRDGDVGVAGSSRKSEPAGQWMEKATGTPAFYAPEMCVKGGYLGKPADIWAAGVTLCQLTGSNPFAAPDLPETFRRIQTEEPTLPGHASPELLALLRREPLAAAATAAPESAAAEA</sequence>
<dbReference type="GeneID" id="17283753"/>
<dbReference type="HOGENOM" id="CLU_1707585_0_0_1"/>
<dbReference type="InterPro" id="IPR000719">
    <property type="entry name" value="Prot_kinase_dom"/>
</dbReference>
<dbReference type="PANTHER" id="PTHR24346">
    <property type="entry name" value="MAP/MICROTUBULE AFFINITY-REGULATING KINASE"/>
    <property type="match status" value="1"/>
</dbReference>
<keyword evidence="1" id="KW-0547">Nucleotide-binding</keyword>
<dbReference type="EnsemblProtists" id="EOD38483">
    <property type="protein sequence ID" value="EOD38483"/>
    <property type="gene ID" value="EMIHUDRAFT_224579"/>
</dbReference>
<reference evidence="5" key="1">
    <citation type="journal article" date="2013" name="Nature">
        <title>Pan genome of the phytoplankton Emiliania underpins its global distribution.</title>
        <authorList>
            <person name="Read B.A."/>
            <person name="Kegel J."/>
            <person name="Klute M.J."/>
            <person name="Kuo A."/>
            <person name="Lefebvre S.C."/>
            <person name="Maumus F."/>
            <person name="Mayer C."/>
            <person name="Miller J."/>
            <person name="Monier A."/>
            <person name="Salamov A."/>
            <person name="Young J."/>
            <person name="Aguilar M."/>
            <person name="Claverie J.M."/>
            <person name="Frickenhaus S."/>
            <person name="Gonzalez K."/>
            <person name="Herman E.K."/>
            <person name="Lin Y.C."/>
            <person name="Napier J."/>
            <person name="Ogata H."/>
            <person name="Sarno A.F."/>
            <person name="Shmutz J."/>
            <person name="Schroeder D."/>
            <person name="de Vargas C."/>
            <person name="Verret F."/>
            <person name="von Dassow P."/>
            <person name="Valentin K."/>
            <person name="Van de Peer Y."/>
            <person name="Wheeler G."/>
            <person name="Dacks J.B."/>
            <person name="Delwiche C.F."/>
            <person name="Dyhrman S.T."/>
            <person name="Glockner G."/>
            <person name="John U."/>
            <person name="Richards T."/>
            <person name="Worden A.Z."/>
            <person name="Zhang X."/>
            <person name="Grigoriev I.V."/>
            <person name="Allen A.E."/>
            <person name="Bidle K."/>
            <person name="Borodovsky M."/>
            <person name="Bowler C."/>
            <person name="Brownlee C."/>
            <person name="Cock J.M."/>
            <person name="Elias M."/>
            <person name="Gladyshev V.N."/>
            <person name="Groth M."/>
            <person name="Guda C."/>
            <person name="Hadaegh A."/>
            <person name="Iglesias-Rodriguez M.D."/>
            <person name="Jenkins J."/>
            <person name="Jones B.M."/>
            <person name="Lawson T."/>
            <person name="Leese F."/>
            <person name="Lindquist E."/>
            <person name="Lobanov A."/>
            <person name="Lomsadze A."/>
            <person name="Malik S.B."/>
            <person name="Marsh M.E."/>
            <person name="Mackinder L."/>
            <person name="Mock T."/>
            <person name="Mueller-Roeber B."/>
            <person name="Pagarete A."/>
            <person name="Parker M."/>
            <person name="Probert I."/>
            <person name="Quesneville H."/>
            <person name="Raines C."/>
            <person name="Rensing S.A."/>
            <person name="Riano-Pachon D.M."/>
            <person name="Richier S."/>
            <person name="Rokitta S."/>
            <person name="Shiraiwa Y."/>
            <person name="Soanes D.M."/>
            <person name="van der Giezen M."/>
            <person name="Wahlund T.M."/>
            <person name="Williams B."/>
            <person name="Wilson W."/>
            <person name="Wolfe G."/>
            <person name="Wurch L.L."/>
        </authorList>
    </citation>
    <scope>NUCLEOTIDE SEQUENCE</scope>
</reference>
<dbReference type="eggNOG" id="KOG0583">
    <property type="taxonomic scope" value="Eukaryota"/>
</dbReference>
<dbReference type="Gene3D" id="1.10.510.10">
    <property type="entry name" value="Transferase(Phosphotransferase) domain 1"/>
    <property type="match status" value="1"/>
</dbReference>